<protein>
    <submittedName>
        <fullName evidence="2">Uncharacterized protein</fullName>
    </submittedName>
</protein>
<evidence type="ECO:0000313" key="3">
    <source>
        <dbReference type="Proteomes" id="UP000000755"/>
    </source>
</evidence>
<dbReference type="AlphaFoldDB" id="A0M2R6"/>
<dbReference type="STRING" id="411154.GFO_1946"/>
<keyword evidence="1" id="KW-0472">Membrane</keyword>
<dbReference type="HOGENOM" id="CLU_122870_0_0_10"/>
<feature type="transmembrane region" description="Helical" evidence="1">
    <location>
        <begin position="7"/>
        <end position="26"/>
    </location>
</feature>
<evidence type="ECO:0000256" key="1">
    <source>
        <dbReference type="SAM" id="Phobius"/>
    </source>
</evidence>
<name>A0M2R6_CHRFK</name>
<accession>A0M2R6</accession>
<keyword evidence="1" id="KW-0812">Transmembrane</keyword>
<proteinExistence type="predicted"/>
<feature type="transmembrane region" description="Helical" evidence="1">
    <location>
        <begin position="62"/>
        <end position="80"/>
    </location>
</feature>
<reference evidence="2 3" key="1">
    <citation type="journal article" date="2006" name="Environ. Microbiol.">
        <title>Whole genome analysis of the marine Bacteroidetes'Gramella forsetii' reveals adaptations to degradation of polymeric organic matter.</title>
        <authorList>
            <person name="Bauer M."/>
            <person name="Kube M."/>
            <person name="Teeling H."/>
            <person name="Richter M."/>
            <person name="Lombardot T."/>
            <person name="Allers E."/>
            <person name="Wuerdemann C.A."/>
            <person name="Quast C."/>
            <person name="Kuhl H."/>
            <person name="Knaust F."/>
            <person name="Woebken D."/>
            <person name="Bischof K."/>
            <person name="Mussmann M."/>
            <person name="Choudhuri J.V."/>
            <person name="Meyer F."/>
            <person name="Reinhardt R."/>
            <person name="Amann R.I."/>
            <person name="Gloeckner F.O."/>
        </authorList>
    </citation>
    <scope>NUCLEOTIDE SEQUENCE [LARGE SCALE GENOMIC DNA]</scope>
    <source>
        <strain evidence="2 3">KT0803</strain>
    </source>
</reference>
<feature type="transmembrane region" description="Helical" evidence="1">
    <location>
        <begin position="118"/>
        <end position="145"/>
    </location>
</feature>
<dbReference type="Proteomes" id="UP000000755">
    <property type="component" value="Chromosome"/>
</dbReference>
<organism evidence="2 3">
    <name type="scientific">Christiangramia forsetii (strain DSM 17595 / CGMCC 1.15422 / KT0803)</name>
    <name type="common">Gramella forsetii</name>
    <dbReference type="NCBI Taxonomy" id="411154"/>
    <lineage>
        <taxon>Bacteria</taxon>
        <taxon>Pseudomonadati</taxon>
        <taxon>Bacteroidota</taxon>
        <taxon>Flavobacteriia</taxon>
        <taxon>Flavobacteriales</taxon>
        <taxon>Flavobacteriaceae</taxon>
        <taxon>Christiangramia</taxon>
    </lineage>
</organism>
<dbReference type="eggNOG" id="ENOG5032U9N">
    <property type="taxonomic scope" value="Bacteria"/>
</dbReference>
<gene>
    <name evidence="2" type="ordered locus">GFO_1946</name>
</gene>
<feature type="transmembrane region" description="Helical" evidence="1">
    <location>
        <begin position="86"/>
        <end position="106"/>
    </location>
</feature>
<feature type="transmembrane region" description="Helical" evidence="1">
    <location>
        <begin position="32"/>
        <end position="50"/>
    </location>
</feature>
<feature type="transmembrane region" description="Helical" evidence="1">
    <location>
        <begin position="165"/>
        <end position="183"/>
    </location>
</feature>
<dbReference type="EMBL" id="CU207366">
    <property type="protein sequence ID" value="CAL66911.1"/>
    <property type="molecule type" value="Genomic_DNA"/>
</dbReference>
<dbReference type="KEGG" id="gfo:GFO_1946"/>
<evidence type="ECO:0000313" key="2">
    <source>
        <dbReference type="EMBL" id="CAL66911.1"/>
    </source>
</evidence>
<keyword evidence="1" id="KW-1133">Transmembrane helix</keyword>
<sequence length="184" mass="20373">MQKQLKKLPIFIFLMLHFSFLIVAFFENLESIPSLLILATVSLLLGFFYFKKFNSDRSRLKKIDILLILFTVIGAIATYWLNIEYYIGAVLAAGITGLISSFLPFLNRKSDILRELPVAVYCGTFVGMTAPIIANGYFFIAIAGLFSGLLLIFSKDTLHGYGGKLGSVAFGGVALMSLILFLFS</sequence>